<evidence type="ECO:0000256" key="4">
    <source>
        <dbReference type="ARBA" id="ARBA00022695"/>
    </source>
</evidence>
<keyword evidence="10" id="KW-1185">Reference proteome</keyword>
<dbReference type="SUPFAM" id="SSF52540">
    <property type="entry name" value="P-loop containing nucleoside triphosphate hydrolases"/>
    <property type="match status" value="1"/>
</dbReference>
<dbReference type="Gene3D" id="3.40.50.300">
    <property type="entry name" value="P-loop containing nucleotide triphosphate hydrolases"/>
    <property type="match status" value="1"/>
</dbReference>
<dbReference type="GO" id="GO:0006261">
    <property type="term" value="P:DNA-templated DNA replication"/>
    <property type="evidence" value="ECO:0007669"/>
    <property type="project" value="TreeGrafter"/>
</dbReference>
<proteinExistence type="predicted"/>
<evidence type="ECO:0000256" key="3">
    <source>
        <dbReference type="ARBA" id="ARBA00022679"/>
    </source>
</evidence>
<dbReference type="NCBIfam" id="TIGR00678">
    <property type="entry name" value="holB"/>
    <property type="match status" value="1"/>
</dbReference>
<dbReference type="CDD" id="cd00009">
    <property type="entry name" value="AAA"/>
    <property type="match status" value="1"/>
</dbReference>
<dbReference type="GO" id="GO:0009360">
    <property type="term" value="C:DNA polymerase III complex"/>
    <property type="evidence" value="ECO:0007669"/>
    <property type="project" value="InterPro"/>
</dbReference>
<evidence type="ECO:0000313" key="10">
    <source>
        <dbReference type="Proteomes" id="UP000427769"/>
    </source>
</evidence>
<dbReference type="EC" id="2.7.7.7" evidence="1"/>
<comment type="catalytic activity">
    <reaction evidence="7">
        <text>DNA(n) + a 2'-deoxyribonucleoside 5'-triphosphate = DNA(n+1) + diphosphate</text>
        <dbReference type="Rhea" id="RHEA:22508"/>
        <dbReference type="Rhea" id="RHEA-COMP:17339"/>
        <dbReference type="Rhea" id="RHEA-COMP:17340"/>
        <dbReference type="ChEBI" id="CHEBI:33019"/>
        <dbReference type="ChEBI" id="CHEBI:61560"/>
        <dbReference type="ChEBI" id="CHEBI:173112"/>
        <dbReference type="EC" id="2.7.7.7"/>
    </reaction>
</comment>
<sequence length="345" mass="37623">MTTATGFDAIVGQDAPIRLLKTFIRNGTHPHALLFTGDGGVGKKTTATAFAMACNCLTLQSSLRNRPPFDAIDACGACASCKKIADHHHPDVIHVAPTSAVIRIARIRELLKTLALKPNEARRRVVIISEAQAMNPEAGNALLKVLEEPPDRTLLILTAAQPMDLLPTVVSRCRHIRFAPLGEEAICQVLSREKEVDAKVLAALAGLCGGSIARARARIEGSWLSRRDWIVGVLTDLISHSGTPDFRTWLALSERLAAKKDRLEDSLEIITMWLRDILVTGCDPQRVLNRDRMETLAAAAEKAKPAALIEQIDAVEEARTALRANTNTRLTLDAMVLRMARTCSL</sequence>
<dbReference type="OrthoDB" id="9810148at2"/>
<evidence type="ECO:0000313" key="9">
    <source>
        <dbReference type="EMBL" id="BBO78923.1"/>
    </source>
</evidence>
<dbReference type="PANTHER" id="PTHR11669">
    <property type="entry name" value="REPLICATION FACTOR C / DNA POLYMERASE III GAMMA-TAU SUBUNIT"/>
    <property type="match status" value="1"/>
</dbReference>
<dbReference type="KEGG" id="dwd:DSCW_63400"/>
<evidence type="ECO:0000256" key="5">
    <source>
        <dbReference type="ARBA" id="ARBA00022705"/>
    </source>
</evidence>
<evidence type="ECO:0000256" key="2">
    <source>
        <dbReference type="ARBA" id="ARBA00014363"/>
    </source>
</evidence>
<dbReference type="RefSeq" id="WP_155307505.1">
    <property type="nucleotide sequence ID" value="NZ_AP021875.1"/>
</dbReference>
<organism evidence="9 10">
    <name type="scientific">Desulfosarcina widdelii</name>
    <dbReference type="NCBI Taxonomy" id="947919"/>
    <lineage>
        <taxon>Bacteria</taxon>
        <taxon>Pseudomonadati</taxon>
        <taxon>Thermodesulfobacteriota</taxon>
        <taxon>Desulfobacteria</taxon>
        <taxon>Desulfobacterales</taxon>
        <taxon>Desulfosarcinaceae</taxon>
        <taxon>Desulfosarcina</taxon>
    </lineage>
</organism>
<dbReference type="GO" id="GO:0003887">
    <property type="term" value="F:DNA-directed DNA polymerase activity"/>
    <property type="evidence" value="ECO:0007669"/>
    <property type="project" value="UniProtKB-KW"/>
</dbReference>
<evidence type="ECO:0000256" key="1">
    <source>
        <dbReference type="ARBA" id="ARBA00012417"/>
    </source>
</evidence>
<dbReference type="InterPro" id="IPR027417">
    <property type="entry name" value="P-loop_NTPase"/>
</dbReference>
<keyword evidence="6" id="KW-0239">DNA-directed DNA polymerase</keyword>
<dbReference type="PANTHER" id="PTHR11669:SF8">
    <property type="entry name" value="DNA POLYMERASE III SUBUNIT DELTA"/>
    <property type="match status" value="1"/>
</dbReference>
<keyword evidence="5" id="KW-0235">DNA replication</keyword>
<dbReference type="GO" id="GO:0003677">
    <property type="term" value="F:DNA binding"/>
    <property type="evidence" value="ECO:0007669"/>
    <property type="project" value="InterPro"/>
</dbReference>
<dbReference type="AlphaFoldDB" id="A0A5K7ZGW9"/>
<gene>
    <name evidence="9" type="ORF">DSCW_63400</name>
</gene>
<dbReference type="InterPro" id="IPR004622">
    <property type="entry name" value="DNA_pol_HolB"/>
</dbReference>
<name>A0A5K7ZGW9_9BACT</name>
<protein>
    <recommendedName>
        <fullName evidence="2">DNA polymerase III subunit delta'</fullName>
        <ecNumber evidence="1">2.7.7.7</ecNumber>
    </recommendedName>
</protein>
<keyword evidence="3" id="KW-0808">Transferase</keyword>
<feature type="domain" description="DNA polymerase III delta subunit C-terminal" evidence="8">
    <location>
        <begin position="247"/>
        <end position="338"/>
    </location>
</feature>
<dbReference type="InterPro" id="IPR015199">
    <property type="entry name" value="DNA_pol_III_delta_C"/>
</dbReference>
<dbReference type="Pfam" id="PF09115">
    <property type="entry name" value="DNApol3-delta_C"/>
    <property type="match status" value="1"/>
</dbReference>
<dbReference type="Proteomes" id="UP000427769">
    <property type="component" value="Chromosome"/>
</dbReference>
<accession>A0A5K7ZGW9</accession>
<evidence type="ECO:0000256" key="7">
    <source>
        <dbReference type="ARBA" id="ARBA00049244"/>
    </source>
</evidence>
<evidence type="ECO:0000256" key="6">
    <source>
        <dbReference type="ARBA" id="ARBA00022932"/>
    </source>
</evidence>
<keyword evidence="4" id="KW-0548">Nucleotidyltransferase</keyword>
<dbReference type="InterPro" id="IPR050238">
    <property type="entry name" value="DNA_Rep/Repair_Clamp_Loader"/>
</dbReference>
<dbReference type="GO" id="GO:0008408">
    <property type="term" value="F:3'-5' exonuclease activity"/>
    <property type="evidence" value="ECO:0007669"/>
    <property type="project" value="InterPro"/>
</dbReference>
<evidence type="ECO:0000259" key="8">
    <source>
        <dbReference type="Pfam" id="PF09115"/>
    </source>
</evidence>
<dbReference type="Pfam" id="PF13177">
    <property type="entry name" value="DNA_pol3_delta2"/>
    <property type="match status" value="1"/>
</dbReference>
<reference evidence="9 10" key="1">
    <citation type="submission" date="2019-11" db="EMBL/GenBank/DDBJ databases">
        <title>Comparative genomics of hydrocarbon-degrading Desulfosarcina strains.</title>
        <authorList>
            <person name="Watanabe M."/>
            <person name="Kojima H."/>
            <person name="Fukui M."/>
        </authorList>
    </citation>
    <scope>NUCLEOTIDE SEQUENCE [LARGE SCALE GENOMIC DNA]</scope>
    <source>
        <strain evidence="9 10">PP31</strain>
    </source>
</reference>
<dbReference type="EMBL" id="AP021875">
    <property type="protein sequence ID" value="BBO78923.1"/>
    <property type="molecule type" value="Genomic_DNA"/>
</dbReference>